<protein>
    <recommendedName>
        <fullName evidence="13">Protein kinase domain-containing protein</fullName>
    </recommendedName>
</protein>
<dbReference type="GO" id="GO:0016020">
    <property type="term" value="C:membrane"/>
    <property type="evidence" value="ECO:0007669"/>
    <property type="project" value="UniProtKB-SubCell"/>
</dbReference>
<evidence type="ECO:0000256" key="5">
    <source>
        <dbReference type="ARBA" id="ARBA00022729"/>
    </source>
</evidence>
<feature type="compositionally biased region" description="Low complexity" evidence="12">
    <location>
        <begin position="1"/>
        <end position="12"/>
    </location>
</feature>
<evidence type="ECO:0000256" key="11">
    <source>
        <dbReference type="ARBA" id="ARBA00023170"/>
    </source>
</evidence>
<keyword evidence="7" id="KW-0547">Nucleotide-binding</keyword>
<keyword evidence="11" id="KW-0675">Receptor</keyword>
<name>A0A314YW58_PRUYE</name>
<dbReference type="GO" id="GO:0005524">
    <property type="term" value="F:ATP binding"/>
    <property type="evidence" value="ECO:0007669"/>
    <property type="project" value="UniProtKB-KW"/>
</dbReference>
<evidence type="ECO:0000256" key="10">
    <source>
        <dbReference type="ARBA" id="ARBA00023136"/>
    </source>
</evidence>
<dbReference type="GO" id="GO:0004672">
    <property type="term" value="F:protein kinase activity"/>
    <property type="evidence" value="ECO:0007669"/>
    <property type="project" value="InterPro"/>
</dbReference>
<evidence type="ECO:0000256" key="2">
    <source>
        <dbReference type="ARBA" id="ARBA00022553"/>
    </source>
</evidence>
<dbReference type="PROSITE" id="PS50011">
    <property type="entry name" value="PROTEIN_KINASE_DOM"/>
    <property type="match status" value="1"/>
</dbReference>
<keyword evidence="10" id="KW-0472">Membrane</keyword>
<evidence type="ECO:0000256" key="4">
    <source>
        <dbReference type="ARBA" id="ARBA00022692"/>
    </source>
</evidence>
<feature type="domain" description="Protein kinase" evidence="13">
    <location>
        <begin position="52"/>
        <end position="124"/>
    </location>
</feature>
<dbReference type="OrthoDB" id="1734081at2759"/>
<evidence type="ECO:0000256" key="7">
    <source>
        <dbReference type="ARBA" id="ARBA00022741"/>
    </source>
</evidence>
<dbReference type="InterPro" id="IPR011009">
    <property type="entry name" value="Kinase-like_dom_sf"/>
</dbReference>
<sequence length="124" mass="13909">MSLLSSSNLSPSKNQQPLESPDVLKTCSPDKLAGDLHMFDGSLMFTTEELSCAPAEAIGRSCHGTMYKAMLDSGLVLAMKLLREGIAKQRKEFAREVKKLGNIRHQNLVSLLHYYWDPKEQDRN</sequence>
<dbReference type="AlphaFoldDB" id="A0A314YW58"/>
<comment type="caution">
    <text evidence="14">The sequence shown here is derived from an EMBL/GenBank/DDBJ whole genome shotgun (WGS) entry which is preliminary data.</text>
</comment>
<dbReference type="Gene3D" id="3.30.200.20">
    <property type="entry name" value="Phosphorylase Kinase, domain 1"/>
    <property type="match status" value="1"/>
</dbReference>
<keyword evidence="15" id="KW-1185">Reference proteome</keyword>
<dbReference type="PANTHER" id="PTHR48003:SF3">
    <property type="entry name" value="LEUCINE-RICH REPEAT PROTEIN KINASE FAMILY PROTEIN"/>
    <property type="match status" value="1"/>
</dbReference>
<evidence type="ECO:0000313" key="14">
    <source>
        <dbReference type="EMBL" id="PQQ09058.1"/>
    </source>
</evidence>
<evidence type="ECO:0000256" key="9">
    <source>
        <dbReference type="ARBA" id="ARBA00022989"/>
    </source>
</evidence>
<keyword evidence="2" id="KW-0597">Phosphoprotein</keyword>
<gene>
    <name evidence="14" type="ORF">Pyn_00058</name>
</gene>
<organism evidence="14 15">
    <name type="scientific">Prunus yedoensis var. nudiflora</name>
    <dbReference type="NCBI Taxonomy" id="2094558"/>
    <lineage>
        <taxon>Eukaryota</taxon>
        <taxon>Viridiplantae</taxon>
        <taxon>Streptophyta</taxon>
        <taxon>Embryophyta</taxon>
        <taxon>Tracheophyta</taxon>
        <taxon>Spermatophyta</taxon>
        <taxon>Magnoliopsida</taxon>
        <taxon>eudicotyledons</taxon>
        <taxon>Gunneridae</taxon>
        <taxon>Pentapetalae</taxon>
        <taxon>rosids</taxon>
        <taxon>fabids</taxon>
        <taxon>Rosales</taxon>
        <taxon>Rosaceae</taxon>
        <taxon>Amygdaloideae</taxon>
        <taxon>Amygdaleae</taxon>
        <taxon>Prunus</taxon>
    </lineage>
</organism>
<evidence type="ECO:0000256" key="6">
    <source>
        <dbReference type="ARBA" id="ARBA00022737"/>
    </source>
</evidence>
<evidence type="ECO:0000256" key="1">
    <source>
        <dbReference type="ARBA" id="ARBA00004167"/>
    </source>
</evidence>
<evidence type="ECO:0000259" key="13">
    <source>
        <dbReference type="PROSITE" id="PS50011"/>
    </source>
</evidence>
<dbReference type="EMBL" id="PJQY01000647">
    <property type="protein sequence ID" value="PQQ09058.1"/>
    <property type="molecule type" value="Genomic_DNA"/>
</dbReference>
<keyword evidence="6" id="KW-0677">Repeat</keyword>
<keyword evidence="5" id="KW-0732">Signal</keyword>
<comment type="subcellular location">
    <subcellularLocation>
        <location evidence="1">Membrane</location>
        <topology evidence="1">Single-pass membrane protein</topology>
    </subcellularLocation>
</comment>
<proteinExistence type="predicted"/>
<dbReference type="FunFam" id="3.30.200.20:FF:000486">
    <property type="entry name" value="Leucine-rich repeat receptor-like protein kinase"/>
    <property type="match status" value="1"/>
</dbReference>
<reference evidence="14 15" key="1">
    <citation type="submission" date="2018-02" db="EMBL/GenBank/DDBJ databases">
        <title>Draft genome of wild Prunus yedoensis var. nudiflora.</title>
        <authorList>
            <person name="Baek S."/>
            <person name="Kim J.-H."/>
            <person name="Choi K."/>
            <person name="Kim G.-B."/>
            <person name="Cho A."/>
            <person name="Jang H."/>
            <person name="Shin C.-H."/>
            <person name="Yu H.-J."/>
            <person name="Mun J.-H."/>
        </authorList>
    </citation>
    <scope>NUCLEOTIDE SEQUENCE [LARGE SCALE GENOMIC DNA]</scope>
    <source>
        <strain evidence="15">cv. Jeju island</strain>
        <tissue evidence="14">Leaf</tissue>
    </source>
</reference>
<evidence type="ECO:0000256" key="3">
    <source>
        <dbReference type="ARBA" id="ARBA00022614"/>
    </source>
</evidence>
<dbReference type="Proteomes" id="UP000250321">
    <property type="component" value="Unassembled WGS sequence"/>
</dbReference>
<evidence type="ECO:0000256" key="12">
    <source>
        <dbReference type="SAM" id="MobiDB-lite"/>
    </source>
</evidence>
<keyword evidence="9" id="KW-1133">Transmembrane helix</keyword>
<accession>A0A314YW58</accession>
<dbReference type="SUPFAM" id="SSF56112">
    <property type="entry name" value="Protein kinase-like (PK-like)"/>
    <property type="match status" value="1"/>
</dbReference>
<evidence type="ECO:0000256" key="8">
    <source>
        <dbReference type="ARBA" id="ARBA00022840"/>
    </source>
</evidence>
<keyword evidence="8" id="KW-0067">ATP-binding</keyword>
<dbReference type="InterPro" id="IPR053059">
    <property type="entry name" value="Inactive_SerThr-Kinase_ABA"/>
</dbReference>
<keyword evidence="3" id="KW-0433">Leucine-rich repeat</keyword>
<keyword evidence="4" id="KW-0812">Transmembrane</keyword>
<dbReference type="PANTHER" id="PTHR48003">
    <property type="entry name" value="OS07G0626500 PROTEIN"/>
    <property type="match status" value="1"/>
</dbReference>
<dbReference type="STRING" id="2094558.A0A314YW58"/>
<evidence type="ECO:0000313" key="15">
    <source>
        <dbReference type="Proteomes" id="UP000250321"/>
    </source>
</evidence>
<feature type="region of interest" description="Disordered" evidence="12">
    <location>
        <begin position="1"/>
        <end position="24"/>
    </location>
</feature>
<dbReference type="InterPro" id="IPR000719">
    <property type="entry name" value="Prot_kinase_dom"/>
</dbReference>